<comment type="caution">
    <text evidence="2">The sequence shown here is derived from an EMBL/GenBank/DDBJ whole genome shotgun (WGS) entry which is preliminary data.</text>
</comment>
<proteinExistence type="predicted"/>
<protein>
    <submittedName>
        <fullName evidence="2">Uncharacterized protein</fullName>
    </submittedName>
</protein>
<feature type="region of interest" description="Disordered" evidence="1">
    <location>
        <begin position="80"/>
        <end position="99"/>
    </location>
</feature>
<feature type="region of interest" description="Disordered" evidence="1">
    <location>
        <begin position="114"/>
        <end position="136"/>
    </location>
</feature>
<evidence type="ECO:0000313" key="3">
    <source>
        <dbReference type="Proteomes" id="UP000823388"/>
    </source>
</evidence>
<dbReference type="Proteomes" id="UP000823388">
    <property type="component" value="Chromosome 7N"/>
</dbReference>
<keyword evidence="3" id="KW-1185">Reference proteome</keyword>
<dbReference type="EMBL" id="CM029050">
    <property type="protein sequence ID" value="KAG2564416.1"/>
    <property type="molecule type" value="Genomic_DNA"/>
</dbReference>
<gene>
    <name evidence="2" type="ORF">PVAP13_7NG010914</name>
</gene>
<sequence>MAFGSPPAGEGPPDPGLFHPWGTAPPYRGSGRLFPRAAQDEGIARWRKARAARRRRRLQRSGTAAAVVHARELPHRCRPCSSSAFCPRPPPPSSALGGPRLPCSAASAVVRAWRPPSSVLGRRHNPSLPRPPPTAM</sequence>
<reference evidence="2" key="1">
    <citation type="submission" date="2020-05" db="EMBL/GenBank/DDBJ databases">
        <title>WGS assembly of Panicum virgatum.</title>
        <authorList>
            <person name="Lovell J.T."/>
            <person name="Jenkins J."/>
            <person name="Shu S."/>
            <person name="Juenger T.E."/>
            <person name="Schmutz J."/>
        </authorList>
    </citation>
    <scope>NUCLEOTIDE SEQUENCE</scope>
    <source>
        <strain evidence="2">AP13</strain>
    </source>
</reference>
<dbReference type="AlphaFoldDB" id="A0A8T0PZV1"/>
<evidence type="ECO:0000313" key="2">
    <source>
        <dbReference type="EMBL" id="KAG2564416.1"/>
    </source>
</evidence>
<evidence type="ECO:0000256" key="1">
    <source>
        <dbReference type="SAM" id="MobiDB-lite"/>
    </source>
</evidence>
<organism evidence="2 3">
    <name type="scientific">Panicum virgatum</name>
    <name type="common">Blackwell switchgrass</name>
    <dbReference type="NCBI Taxonomy" id="38727"/>
    <lineage>
        <taxon>Eukaryota</taxon>
        <taxon>Viridiplantae</taxon>
        <taxon>Streptophyta</taxon>
        <taxon>Embryophyta</taxon>
        <taxon>Tracheophyta</taxon>
        <taxon>Spermatophyta</taxon>
        <taxon>Magnoliopsida</taxon>
        <taxon>Liliopsida</taxon>
        <taxon>Poales</taxon>
        <taxon>Poaceae</taxon>
        <taxon>PACMAD clade</taxon>
        <taxon>Panicoideae</taxon>
        <taxon>Panicodae</taxon>
        <taxon>Paniceae</taxon>
        <taxon>Panicinae</taxon>
        <taxon>Panicum</taxon>
        <taxon>Panicum sect. Hiantes</taxon>
    </lineage>
</organism>
<feature type="region of interest" description="Disordered" evidence="1">
    <location>
        <begin position="1"/>
        <end position="24"/>
    </location>
</feature>
<accession>A0A8T0PZV1</accession>
<name>A0A8T0PZV1_PANVG</name>